<evidence type="ECO:0000313" key="2">
    <source>
        <dbReference type="EMBL" id="VXC44570.1"/>
    </source>
</evidence>
<gene>
    <name evidence="2" type="ORF">SPHINGO8BC_110249</name>
</gene>
<dbReference type="EMBL" id="CABWMV010000003">
    <property type="protein sequence ID" value="VXC44570.1"/>
    <property type="molecule type" value="Genomic_DNA"/>
</dbReference>
<accession>A0A653YPZ6</accession>
<sequence>MRGGVDCATKLFLVSGFRVKQLKINFLAVFLLEWFALVFLSLSGGVLSRASNNNEFWICVKM</sequence>
<organism evidence="2 3">
    <name type="scientific">Sphingobacterium multivorum</name>
    <dbReference type="NCBI Taxonomy" id="28454"/>
    <lineage>
        <taxon>Bacteria</taxon>
        <taxon>Pseudomonadati</taxon>
        <taxon>Bacteroidota</taxon>
        <taxon>Sphingobacteriia</taxon>
        <taxon>Sphingobacteriales</taxon>
        <taxon>Sphingobacteriaceae</taxon>
        <taxon>Sphingobacterium</taxon>
    </lineage>
</organism>
<dbReference type="AlphaFoldDB" id="A0A653YPZ6"/>
<reference evidence="2 3" key="1">
    <citation type="submission" date="2019-10" db="EMBL/GenBank/DDBJ databases">
        <authorList>
            <person name="Karimi E."/>
        </authorList>
    </citation>
    <scope>NUCLEOTIDE SEQUENCE [LARGE SCALE GENOMIC DNA]</scope>
    <source>
        <strain evidence="2">Sphingobacterium sp. 8BC</strain>
    </source>
</reference>
<proteinExistence type="predicted"/>
<evidence type="ECO:0000256" key="1">
    <source>
        <dbReference type="SAM" id="Phobius"/>
    </source>
</evidence>
<keyword evidence="1" id="KW-0472">Membrane</keyword>
<evidence type="ECO:0000313" key="3">
    <source>
        <dbReference type="Proteomes" id="UP000432350"/>
    </source>
</evidence>
<feature type="transmembrane region" description="Helical" evidence="1">
    <location>
        <begin position="26"/>
        <end position="47"/>
    </location>
</feature>
<name>A0A653YPZ6_SPHMU</name>
<keyword evidence="1" id="KW-1133">Transmembrane helix</keyword>
<protein>
    <submittedName>
        <fullName evidence="2">Uncharacterized protein</fullName>
    </submittedName>
</protein>
<dbReference type="Proteomes" id="UP000432350">
    <property type="component" value="Unassembled WGS sequence"/>
</dbReference>
<keyword evidence="1" id="KW-0812">Transmembrane</keyword>